<evidence type="ECO:0000313" key="1">
    <source>
        <dbReference type="EMBL" id="AWO01849.1"/>
    </source>
</evidence>
<accession>A0ABM6WCU5</accession>
<dbReference type="Proteomes" id="UP000246099">
    <property type="component" value="Chromosome"/>
</dbReference>
<gene>
    <name evidence="1" type="ORF">DLD77_09140</name>
</gene>
<dbReference type="EMBL" id="CP029600">
    <property type="protein sequence ID" value="AWO01849.1"/>
    <property type="molecule type" value="Genomic_DNA"/>
</dbReference>
<reference evidence="1 2" key="1">
    <citation type="submission" date="2018-05" db="EMBL/GenBank/DDBJ databases">
        <title>Chitinophaga sp. nov., isolated from rhizosphere soil of Alhagi.</title>
        <authorList>
            <person name="Liu Y."/>
        </authorList>
    </citation>
    <scope>NUCLEOTIDE SEQUENCE [LARGE SCALE GENOMIC DNA]</scope>
    <source>
        <strain evidence="1 2">T22</strain>
    </source>
</reference>
<sequence>MLSQETLDYYQSWKRKQAANVEDDLSAVFNGFRDLYPTYNRLYNEIPTALKATGVVLPKRLEDNQKATKYVVQYIGASNLLTHLSKNNNDSDIESIDWILEEELFHIKLIQGQSDRNADIQLRAELNSTDAETKAIAILKVIYYVRCNMEHGEKHFEEHQRLLLQPLTNILVAVIEQLYELLSKP</sequence>
<proteinExistence type="predicted"/>
<evidence type="ECO:0008006" key="3">
    <source>
        <dbReference type="Google" id="ProtNLM"/>
    </source>
</evidence>
<dbReference type="RefSeq" id="WP_119078058.1">
    <property type="nucleotide sequence ID" value="NZ_CP029600.1"/>
</dbReference>
<keyword evidence="2" id="KW-1185">Reference proteome</keyword>
<evidence type="ECO:0000313" key="2">
    <source>
        <dbReference type="Proteomes" id="UP000246099"/>
    </source>
</evidence>
<organism evidence="1 2">
    <name type="scientific">Chitinophaga alhagiae</name>
    <dbReference type="NCBI Taxonomy" id="2203219"/>
    <lineage>
        <taxon>Bacteria</taxon>
        <taxon>Pseudomonadati</taxon>
        <taxon>Bacteroidota</taxon>
        <taxon>Chitinophagia</taxon>
        <taxon>Chitinophagales</taxon>
        <taxon>Chitinophagaceae</taxon>
        <taxon>Chitinophaga</taxon>
    </lineage>
</organism>
<name>A0ABM6WCU5_9BACT</name>
<protein>
    <recommendedName>
        <fullName evidence="3">MAE-28990/MAE-18760-like HEPN domain-containing protein</fullName>
    </recommendedName>
</protein>